<keyword evidence="4" id="KW-0472">Membrane</keyword>
<dbReference type="GO" id="GO:0009100">
    <property type="term" value="P:glycoprotein metabolic process"/>
    <property type="evidence" value="ECO:0007669"/>
    <property type="project" value="UniProtKB-ARBA"/>
</dbReference>
<comment type="subcellular location">
    <subcellularLocation>
        <location evidence="1">Membrane</location>
        <topology evidence="1">Single-pass membrane protein</topology>
    </subcellularLocation>
</comment>
<feature type="compositionally biased region" description="Basic and acidic residues" evidence="5">
    <location>
        <begin position="118"/>
        <end position="131"/>
    </location>
</feature>
<keyword evidence="2" id="KW-0812">Transmembrane</keyword>
<evidence type="ECO:0000256" key="3">
    <source>
        <dbReference type="ARBA" id="ARBA00022989"/>
    </source>
</evidence>
<dbReference type="EMBL" id="BTGC01000008">
    <property type="protein sequence ID" value="GMM52598.1"/>
    <property type="molecule type" value="Genomic_DNA"/>
</dbReference>
<feature type="region of interest" description="Disordered" evidence="5">
    <location>
        <begin position="83"/>
        <end position="139"/>
    </location>
</feature>
<keyword evidence="3" id="KW-1133">Transmembrane helix</keyword>
<feature type="domain" description="LicD/FKTN/FKRP nucleotidyltransferase" evidence="6">
    <location>
        <begin position="383"/>
        <end position="488"/>
    </location>
</feature>
<evidence type="ECO:0000256" key="4">
    <source>
        <dbReference type="ARBA" id="ARBA00023136"/>
    </source>
</evidence>
<gene>
    <name evidence="7" type="ORF">DASB73_035610</name>
</gene>
<dbReference type="InterPro" id="IPR007074">
    <property type="entry name" value="LicD/FKTN/FKRP_NTP_transf"/>
</dbReference>
<sequence>MTSAYRSRQLLRIALFAAACCSIVGVVRFLTGPQSVMVPTEVEHVDEISYDTQHVNTDGTKDSSQNEDSENYSLDAFEGLEYKPDPYGEDLESESNSGSDSSSSSNPSSTSNSNSEIEPEHKAEPQSDHASDSAVGETSSTFPISFFPDVEIEKLRRDPEHYKFEWHNWIKLGDTPEDVYAAMIEQDVDINTEFNSYQDFFNYFKYDVPYTRPVAAFRAALFLNKSASAPQQIILLPEAEEEGYSGQVERYVVHHADRTRDHLQFGYTENFDLLPYVDESKFVPKTIEDIIVQNISKSEYSWNMDEEIDKLRETAGIKVWEEYKKFFELDEMKHFNELQIFDDVSQVGNHIDWRFFRNIGPLYRRPCTIQSITRAWHMFAELYDITYWWAHGSTIGWMWDGLNLPYDVDTDLQVPMQVLSRLAREFNGSLIVQHPSLGNRSYYLDVGPNIYQRYGHSGKNYIDARFIDIQTGHYVDITGMTYIEKSQDIVTCKRNHKTQIKDISPLRLTMYEGGRAFVPFNVEKILGIEYTKVFNPRFKKYSFRPSLRLWVEDETAKCPIFFGSFKDEACDERAPMPREECPSELETCDQHILDEYNSTKNFTLTHNLEMKLWSEIKKTDFLGEPELLDPLISLFRVKYPLLHRCAPETFN</sequence>
<dbReference type="Proteomes" id="UP001362899">
    <property type="component" value="Unassembled WGS sequence"/>
</dbReference>
<dbReference type="PANTHER" id="PTHR15407:SF28">
    <property type="entry name" value="RIBITOL-5-PHOSPHATE TRANSFERASE FKTN"/>
    <property type="match status" value="1"/>
</dbReference>
<protein>
    <recommendedName>
        <fullName evidence="6">LicD/FKTN/FKRP nucleotidyltransferase domain-containing protein</fullName>
    </recommendedName>
</protein>
<accession>A0AAV5RN61</accession>
<dbReference type="InterPro" id="IPR009644">
    <property type="entry name" value="FKTN/MNN4/W02B3.4-1"/>
</dbReference>
<dbReference type="AlphaFoldDB" id="A0AAV5RN61"/>
<feature type="region of interest" description="Disordered" evidence="5">
    <location>
        <begin position="49"/>
        <end position="70"/>
    </location>
</feature>
<evidence type="ECO:0000313" key="7">
    <source>
        <dbReference type="EMBL" id="GMM52598.1"/>
    </source>
</evidence>
<feature type="compositionally biased region" description="Low complexity" evidence="5">
    <location>
        <begin position="94"/>
        <end position="116"/>
    </location>
</feature>
<name>A0AAV5RN61_STABA</name>
<organism evidence="7 8">
    <name type="scientific">Starmerella bacillaris</name>
    <name type="common">Yeast</name>
    <name type="synonym">Candida zemplinina</name>
    <dbReference type="NCBI Taxonomy" id="1247836"/>
    <lineage>
        <taxon>Eukaryota</taxon>
        <taxon>Fungi</taxon>
        <taxon>Dikarya</taxon>
        <taxon>Ascomycota</taxon>
        <taxon>Saccharomycotina</taxon>
        <taxon>Dipodascomycetes</taxon>
        <taxon>Dipodascales</taxon>
        <taxon>Trichomonascaceae</taxon>
        <taxon>Starmerella</taxon>
    </lineage>
</organism>
<dbReference type="PANTHER" id="PTHR15407">
    <property type="entry name" value="FUKUTIN-RELATED"/>
    <property type="match status" value="1"/>
</dbReference>
<proteinExistence type="predicted"/>
<reference evidence="7 8" key="1">
    <citation type="journal article" date="2023" name="Elife">
        <title>Identification of key yeast species and microbe-microbe interactions impacting larval growth of Drosophila in the wild.</title>
        <authorList>
            <person name="Mure A."/>
            <person name="Sugiura Y."/>
            <person name="Maeda R."/>
            <person name="Honda K."/>
            <person name="Sakurai N."/>
            <person name="Takahashi Y."/>
            <person name="Watada M."/>
            <person name="Katoh T."/>
            <person name="Gotoh A."/>
            <person name="Gotoh Y."/>
            <person name="Taniguchi I."/>
            <person name="Nakamura K."/>
            <person name="Hayashi T."/>
            <person name="Katayama T."/>
            <person name="Uemura T."/>
            <person name="Hattori Y."/>
        </authorList>
    </citation>
    <scope>NUCLEOTIDE SEQUENCE [LARGE SCALE GENOMIC DNA]</scope>
    <source>
        <strain evidence="7 8">SB-73</strain>
    </source>
</reference>
<comment type="caution">
    <text evidence="7">The sequence shown here is derived from an EMBL/GenBank/DDBJ whole genome shotgun (WGS) entry which is preliminary data.</text>
</comment>
<evidence type="ECO:0000259" key="6">
    <source>
        <dbReference type="Pfam" id="PF04991"/>
    </source>
</evidence>
<dbReference type="Pfam" id="PF04991">
    <property type="entry name" value="LicD"/>
    <property type="match status" value="1"/>
</dbReference>
<keyword evidence="8" id="KW-1185">Reference proteome</keyword>
<evidence type="ECO:0000256" key="1">
    <source>
        <dbReference type="ARBA" id="ARBA00004167"/>
    </source>
</evidence>
<dbReference type="GO" id="GO:0016020">
    <property type="term" value="C:membrane"/>
    <property type="evidence" value="ECO:0007669"/>
    <property type="project" value="UniProtKB-SubCell"/>
</dbReference>
<evidence type="ECO:0000313" key="8">
    <source>
        <dbReference type="Proteomes" id="UP001362899"/>
    </source>
</evidence>
<evidence type="ECO:0000256" key="5">
    <source>
        <dbReference type="SAM" id="MobiDB-lite"/>
    </source>
</evidence>
<evidence type="ECO:0000256" key="2">
    <source>
        <dbReference type="ARBA" id="ARBA00022692"/>
    </source>
</evidence>